<proteinExistence type="predicted"/>
<organism evidence="1 2">
    <name type="scientific">Hymenobacter telluris</name>
    <dbReference type="NCBI Taxonomy" id="2816474"/>
    <lineage>
        <taxon>Bacteria</taxon>
        <taxon>Pseudomonadati</taxon>
        <taxon>Bacteroidota</taxon>
        <taxon>Cytophagia</taxon>
        <taxon>Cytophagales</taxon>
        <taxon>Hymenobacteraceae</taxon>
        <taxon>Hymenobacter</taxon>
    </lineage>
</organism>
<evidence type="ECO:0000313" key="2">
    <source>
        <dbReference type="Proteomes" id="UP000664144"/>
    </source>
</evidence>
<dbReference type="Proteomes" id="UP000664144">
    <property type="component" value="Unassembled WGS sequence"/>
</dbReference>
<dbReference type="AlphaFoldDB" id="A0A939JF51"/>
<comment type="caution">
    <text evidence="1">The sequence shown here is derived from an EMBL/GenBank/DDBJ whole genome shotgun (WGS) entry which is preliminary data.</text>
</comment>
<sequence length="125" mass="14190">MPPTPLILAQLKRLFRQVRRLPVGQYPIPVQHRLRHLLTATIEALYELYASSLCSPDAFRYQLLLNQMHLVQQTFLLTPTLNYSLLLTEPPPRAVAANPRAAAARARNHPGHGAARVIYCFITRL</sequence>
<protein>
    <submittedName>
        <fullName evidence="1">Uncharacterized protein</fullName>
    </submittedName>
</protein>
<reference evidence="1" key="1">
    <citation type="submission" date="2021-03" db="EMBL/GenBank/DDBJ databases">
        <authorList>
            <person name="Kim M.K."/>
        </authorList>
    </citation>
    <scope>NUCLEOTIDE SEQUENCE</scope>
    <source>
        <strain evidence="1">BT186</strain>
    </source>
</reference>
<keyword evidence="2" id="KW-1185">Reference proteome</keyword>
<accession>A0A939JF51</accession>
<evidence type="ECO:0000313" key="1">
    <source>
        <dbReference type="EMBL" id="MBO0360643.1"/>
    </source>
</evidence>
<dbReference type="EMBL" id="JAFLQZ010000021">
    <property type="protein sequence ID" value="MBO0360643.1"/>
    <property type="molecule type" value="Genomic_DNA"/>
</dbReference>
<name>A0A939JF51_9BACT</name>
<gene>
    <name evidence="1" type="ORF">J0X19_21970</name>
</gene>
<dbReference type="RefSeq" id="WP_206986558.1">
    <property type="nucleotide sequence ID" value="NZ_JAFLQZ010000021.1"/>
</dbReference>